<evidence type="ECO:0000313" key="2">
    <source>
        <dbReference type="Proteomes" id="UP000004430"/>
    </source>
</evidence>
<reference evidence="1 2" key="2">
    <citation type="submission" date="2010-03" db="EMBL/GenBank/DDBJ databases">
        <authorList>
            <person name="Payne S.H."/>
            <person name="Sutton G.G."/>
        </authorList>
    </citation>
    <scope>NUCLEOTIDE SEQUENCE [LARGE SCALE GENOMIC DNA]</scope>
    <source>
        <strain evidence="1 2">IP275</strain>
    </source>
</reference>
<name>A0AAV3BD72_YERPE</name>
<comment type="caution">
    <text evidence="1">The sequence shown here is derived from an EMBL/GenBank/DDBJ whole genome shotgun (WGS) entry which is preliminary data.</text>
</comment>
<sequence>MKPDKFIYFKVKNQIIKTAFPFFCLFQHNEKWPSIRSFHDK</sequence>
<protein>
    <submittedName>
        <fullName evidence="1">Uncharacterized protein</fullName>
    </submittedName>
</protein>
<gene>
    <name evidence="1" type="ORF">YPIP275_1647</name>
</gene>
<organism evidence="1 2">
    <name type="scientific">Yersinia pestis biovar Orientalis str. IP275</name>
    <dbReference type="NCBI Taxonomy" id="373665"/>
    <lineage>
        <taxon>Bacteria</taxon>
        <taxon>Pseudomonadati</taxon>
        <taxon>Pseudomonadota</taxon>
        <taxon>Gammaproteobacteria</taxon>
        <taxon>Enterobacterales</taxon>
        <taxon>Yersiniaceae</taxon>
        <taxon>Yersinia</taxon>
    </lineage>
</organism>
<proteinExistence type="predicted"/>
<evidence type="ECO:0000313" key="1">
    <source>
        <dbReference type="EMBL" id="EDR31446.1"/>
    </source>
</evidence>
<accession>A0AAV3BD72</accession>
<dbReference type="AlphaFoldDB" id="A0AAV3BD72"/>
<reference evidence="1 2" key="1">
    <citation type="submission" date="2008-01" db="EMBL/GenBank/DDBJ databases">
        <title>Yersinia pestis Strain IP275 project at JCVI/TIGR.</title>
        <authorList>
            <person name="Ravel J."/>
            <person name="Eppinger M."/>
            <person name="Fricke W.F."/>
            <person name="Rosovitz M."/>
            <person name="Lindler L.E."/>
            <person name="Bearden S."/>
            <person name="Shriefer M."/>
        </authorList>
    </citation>
    <scope>NUCLEOTIDE SEQUENCE [LARGE SCALE GENOMIC DNA]</scope>
    <source>
        <strain evidence="1 2">IP275</strain>
    </source>
</reference>
<dbReference type="EMBL" id="AAOS02000021">
    <property type="protein sequence ID" value="EDR31446.1"/>
    <property type="molecule type" value="Genomic_DNA"/>
</dbReference>
<dbReference type="Proteomes" id="UP000004430">
    <property type="component" value="Unassembled WGS sequence"/>
</dbReference>